<dbReference type="Proteomes" id="UP000663887">
    <property type="component" value="Unassembled WGS sequence"/>
</dbReference>
<dbReference type="Pfam" id="PF13843">
    <property type="entry name" value="DDE_Tnp_1_7"/>
    <property type="match status" value="1"/>
</dbReference>
<dbReference type="EMBL" id="CAJNRF010010837">
    <property type="protein sequence ID" value="CAF2125213.1"/>
    <property type="molecule type" value="Genomic_DNA"/>
</dbReference>
<dbReference type="Proteomes" id="UP000663866">
    <property type="component" value="Unassembled WGS sequence"/>
</dbReference>
<evidence type="ECO:0000313" key="7">
    <source>
        <dbReference type="Proteomes" id="UP000663856"/>
    </source>
</evidence>
<dbReference type="PANTHER" id="PTHR46599:SF6">
    <property type="entry name" value="DUAL SPECIFICITY PHOSPHATASE 26"/>
    <property type="match status" value="1"/>
</dbReference>
<keyword evidence="1" id="KW-0812">Transmembrane</keyword>
<dbReference type="InterPro" id="IPR029526">
    <property type="entry name" value="PGBD"/>
</dbReference>
<dbReference type="AlphaFoldDB" id="A0A816VU51"/>
<evidence type="ECO:0000313" key="5">
    <source>
        <dbReference type="EMBL" id="CAF4131182.1"/>
    </source>
</evidence>
<organism evidence="4 7">
    <name type="scientific">Rotaria magnacalcarata</name>
    <dbReference type="NCBI Taxonomy" id="392030"/>
    <lineage>
        <taxon>Eukaryota</taxon>
        <taxon>Metazoa</taxon>
        <taxon>Spiralia</taxon>
        <taxon>Gnathifera</taxon>
        <taxon>Rotifera</taxon>
        <taxon>Eurotatoria</taxon>
        <taxon>Bdelloidea</taxon>
        <taxon>Philodinida</taxon>
        <taxon>Philodinidae</taxon>
        <taxon>Rotaria</taxon>
    </lineage>
</organism>
<dbReference type="Proteomes" id="UP000663856">
    <property type="component" value="Unassembled WGS sequence"/>
</dbReference>
<dbReference type="EMBL" id="CAJOBG010004902">
    <property type="protein sequence ID" value="CAF4131182.1"/>
    <property type="molecule type" value="Genomic_DNA"/>
</dbReference>
<evidence type="ECO:0000256" key="1">
    <source>
        <dbReference type="SAM" id="Phobius"/>
    </source>
</evidence>
<protein>
    <recommendedName>
        <fullName evidence="2">PiggyBac transposable element-derived protein domain-containing protein</fullName>
    </recommendedName>
</protein>
<dbReference type="EMBL" id="CAJNRG010010167">
    <property type="protein sequence ID" value="CAF2119811.1"/>
    <property type="molecule type" value="Genomic_DNA"/>
</dbReference>
<evidence type="ECO:0000313" key="6">
    <source>
        <dbReference type="EMBL" id="CAF4162193.1"/>
    </source>
</evidence>
<reference evidence="4" key="1">
    <citation type="submission" date="2021-02" db="EMBL/GenBank/DDBJ databases">
        <authorList>
            <person name="Nowell W R."/>
        </authorList>
    </citation>
    <scope>NUCLEOTIDE SEQUENCE</scope>
</reference>
<keyword evidence="8" id="KW-1185">Reference proteome</keyword>
<dbReference type="Proteomes" id="UP000663842">
    <property type="component" value="Unassembled WGS sequence"/>
</dbReference>
<sequence length="276" mass="32317">MNRISNLVKRLIHPWINTGRTITTDNYFTNVELVEDLLSAQTTLVGTMRRNKKEIPPELESNSQRPEESSIFCFGRQLALVRYVPKKGKAVILLSTMHHDKFVNDERKKQPDIILYYNNTKGGVDLMDQTVKTYSCRRKIKRWPMAFFFNIIDVGTVAAFIIWISKKPKWNEEKLCRRRLFLLQLGFELVEARLHRRQQQSQSIQQSVGWVMQTIGLPVIIPMPDSMSESYVRRRCQLCPRQRDHRAITHCNSCNVPCCSDHHKVICDMCCETFLK</sequence>
<keyword evidence="1" id="KW-0472">Membrane</keyword>
<accession>A0A816VU51</accession>
<feature type="transmembrane region" description="Helical" evidence="1">
    <location>
        <begin position="147"/>
        <end position="165"/>
    </location>
</feature>
<name>A0A816VU51_9BILA</name>
<comment type="caution">
    <text evidence="4">The sequence shown here is derived from an EMBL/GenBank/DDBJ whole genome shotgun (WGS) entry which is preliminary data.</text>
</comment>
<gene>
    <name evidence="5" type="ORF">OVN521_LOCUS22522</name>
    <name evidence="6" type="ORF">UXM345_LOCUS25762</name>
    <name evidence="4" type="ORF">WKI299_LOCUS25191</name>
    <name evidence="3" type="ORF">XDN619_LOCUS22457</name>
</gene>
<evidence type="ECO:0000313" key="3">
    <source>
        <dbReference type="EMBL" id="CAF2119811.1"/>
    </source>
</evidence>
<dbReference type="EMBL" id="CAJOBF010005054">
    <property type="protein sequence ID" value="CAF4162193.1"/>
    <property type="molecule type" value="Genomic_DNA"/>
</dbReference>
<evidence type="ECO:0000313" key="8">
    <source>
        <dbReference type="Proteomes" id="UP000663866"/>
    </source>
</evidence>
<proteinExistence type="predicted"/>
<evidence type="ECO:0000313" key="4">
    <source>
        <dbReference type="EMBL" id="CAF2125213.1"/>
    </source>
</evidence>
<feature type="domain" description="PiggyBac transposable element-derived protein" evidence="2">
    <location>
        <begin position="5"/>
        <end position="159"/>
    </location>
</feature>
<dbReference type="PANTHER" id="PTHR46599">
    <property type="entry name" value="PIGGYBAC TRANSPOSABLE ELEMENT-DERIVED PROTEIN 4"/>
    <property type="match status" value="1"/>
</dbReference>
<evidence type="ECO:0000259" key="2">
    <source>
        <dbReference type="Pfam" id="PF13843"/>
    </source>
</evidence>
<keyword evidence="1" id="KW-1133">Transmembrane helix</keyword>